<dbReference type="RefSeq" id="WP_259630110.1">
    <property type="nucleotide sequence ID" value="NZ_JANYMP010000051.1"/>
</dbReference>
<dbReference type="EMBL" id="JANYMP010000051">
    <property type="protein sequence ID" value="MCS7484664.1"/>
    <property type="molecule type" value="Genomic_DNA"/>
</dbReference>
<protein>
    <submittedName>
        <fullName evidence="1">Uncharacterized protein</fullName>
    </submittedName>
</protein>
<dbReference type="Proteomes" id="UP001141259">
    <property type="component" value="Unassembled WGS sequence"/>
</dbReference>
<accession>A0A9X3A6B9</accession>
<proteinExistence type="predicted"/>
<comment type="caution">
    <text evidence="1">The sequence shown here is derived from an EMBL/GenBank/DDBJ whole genome shotgun (WGS) entry which is preliminary data.</text>
</comment>
<reference evidence="1" key="1">
    <citation type="submission" date="2022-08" db="EMBL/GenBank/DDBJ databases">
        <authorList>
            <person name="Tistechok S."/>
            <person name="Samborskyy M."/>
            <person name="Roman I."/>
        </authorList>
    </citation>
    <scope>NUCLEOTIDE SEQUENCE</scope>
    <source>
        <strain evidence="1">DSM 103496</strain>
    </source>
</reference>
<sequence length="262" mass="29202">MTTLEHRPGATRFREAVREGVPSIVYFQNRLGGEIGIRATPRSPQLSFDATMIEILPGDTPTGLKLGRYGIFEIQTMDFHGSYRAAMKNLENALHLHKEKFAEAVQGNPQWVSEGMEGPNIANVFKRTFYQMMFKFQIGGHGDSTGCVFALPRAVWDSWQRHLGAPELVEQEDGTWRLRTDKFTLPSKPSSWIYVFDIEADSDVSPSPIKLWRVIGTSAEILAHYALDVAPAAALEVGGSVEQLLNSVRTKLRKCLPELALG</sequence>
<organism evidence="1 2">
    <name type="scientific">Umezawaea endophytica</name>
    <dbReference type="NCBI Taxonomy" id="1654476"/>
    <lineage>
        <taxon>Bacteria</taxon>
        <taxon>Bacillati</taxon>
        <taxon>Actinomycetota</taxon>
        <taxon>Actinomycetes</taxon>
        <taxon>Pseudonocardiales</taxon>
        <taxon>Pseudonocardiaceae</taxon>
        <taxon>Umezawaea</taxon>
    </lineage>
</organism>
<dbReference type="AlphaFoldDB" id="A0A9X3A6B9"/>
<keyword evidence="2" id="KW-1185">Reference proteome</keyword>
<evidence type="ECO:0000313" key="1">
    <source>
        <dbReference type="EMBL" id="MCS7484664.1"/>
    </source>
</evidence>
<gene>
    <name evidence="1" type="ORF">NZH93_48220</name>
</gene>
<name>A0A9X3A6B9_9PSEU</name>
<evidence type="ECO:0000313" key="2">
    <source>
        <dbReference type="Proteomes" id="UP001141259"/>
    </source>
</evidence>